<dbReference type="Pfam" id="PF13489">
    <property type="entry name" value="Methyltransf_23"/>
    <property type="match status" value="1"/>
</dbReference>
<sequence length="207" mass="22141">MSQPAADRIVGLYEDRAADWIRDRGAALYSGSRGLDEAKWLDRFVADLPPGASILDVGCGSGWPIGAALLERGFRVFGRDSSSALIAHARETLPGGVWETADMRDPPPDGVFDGVLAWHSLFHLTPEDQGRVLPALARLVADGGQLMFTSGPAHGETIGEWRGEPLYHGSLDPTDYRAMLAAAGLAMEADGAETGVWLARRAFLSAK</sequence>
<dbReference type="PANTHER" id="PTHR43861">
    <property type="entry name" value="TRANS-ACONITATE 2-METHYLTRANSFERASE-RELATED"/>
    <property type="match status" value="1"/>
</dbReference>
<dbReference type="AlphaFoldDB" id="A0A7W6A8L9"/>
<dbReference type="SUPFAM" id="SSF53335">
    <property type="entry name" value="S-adenosyl-L-methionine-dependent methyltransferases"/>
    <property type="match status" value="1"/>
</dbReference>
<name>A0A7W6A8L9_9CAUL</name>
<dbReference type="PANTHER" id="PTHR43861:SF1">
    <property type="entry name" value="TRANS-ACONITATE 2-METHYLTRANSFERASE"/>
    <property type="match status" value="1"/>
</dbReference>
<dbReference type="CDD" id="cd02440">
    <property type="entry name" value="AdoMet_MTases"/>
    <property type="match status" value="1"/>
</dbReference>
<dbReference type="GO" id="GO:0008168">
    <property type="term" value="F:methyltransferase activity"/>
    <property type="evidence" value="ECO:0007669"/>
    <property type="project" value="UniProtKB-KW"/>
</dbReference>
<keyword evidence="1" id="KW-0489">Methyltransferase</keyword>
<evidence type="ECO:0000313" key="2">
    <source>
        <dbReference type="Proteomes" id="UP000532936"/>
    </source>
</evidence>
<accession>A0A7W6A8L9</accession>
<reference evidence="1 2" key="1">
    <citation type="submission" date="2020-08" db="EMBL/GenBank/DDBJ databases">
        <title>Genomic Encyclopedia of Type Strains, Phase IV (KMG-IV): sequencing the most valuable type-strain genomes for metagenomic binning, comparative biology and taxonomic classification.</title>
        <authorList>
            <person name="Goeker M."/>
        </authorList>
    </citation>
    <scope>NUCLEOTIDE SEQUENCE [LARGE SCALE GENOMIC DNA]</scope>
    <source>
        <strain evidence="1 2">DSM 14878</strain>
    </source>
</reference>
<dbReference type="EMBL" id="JACIDA010000004">
    <property type="protein sequence ID" value="MBB3873720.1"/>
    <property type="molecule type" value="Genomic_DNA"/>
</dbReference>
<organism evidence="1 2">
    <name type="scientific">Brevundimonas mediterranea</name>
    <dbReference type="NCBI Taxonomy" id="74329"/>
    <lineage>
        <taxon>Bacteria</taxon>
        <taxon>Pseudomonadati</taxon>
        <taxon>Pseudomonadota</taxon>
        <taxon>Alphaproteobacteria</taxon>
        <taxon>Caulobacterales</taxon>
        <taxon>Caulobacteraceae</taxon>
        <taxon>Brevundimonas</taxon>
    </lineage>
</organism>
<protein>
    <submittedName>
        <fullName evidence="1">SAM-dependent methyltransferase</fullName>
    </submittedName>
</protein>
<proteinExistence type="predicted"/>
<dbReference type="Proteomes" id="UP000532936">
    <property type="component" value="Unassembled WGS sequence"/>
</dbReference>
<dbReference type="Gene3D" id="3.40.50.150">
    <property type="entry name" value="Vaccinia Virus protein VP39"/>
    <property type="match status" value="1"/>
</dbReference>
<comment type="caution">
    <text evidence="1">The sequence shown here is derived from an EMBL/GenBank/DDBJ whole genome shotgun (WGS) entry which is preliminary data.</text>
</comment>
<dbReference type="InterPro" id="IPR029063">
    <property type="entry name" value="SAM-dependent_MTases_sf"/>
</dbReference>
<dbReference type="RefSeq" id="WP_183198764.1">
    <property type="nucleotide sequence ID" value="NZ_JACIDA010000004.1"/>
</dbReference>
<dbReference type="GO" id="GO:0032259">
    <property type="term" value="P:methylation"/>
    <property type="evidence" value="ECO:0007669"/>
    <property type="project" value="UniProtKB-KW"/>
</dbReference>
<keyword evidence="1" id="KW-0808">Transferase</keyword>
<gene>
    <name evidence="1" type="ORF">GGR11_003286</name>
</gene>
<evidence type="ECO:0000313" key="1">
    <source>
        <dbReference type="EMBL" id="MBB3873720.1"/>
    </source>
</evidence>